<sequence>MSTPPAAYPLLPDRHPQGDFFVCDILDAAPKGDMGSMEHPIFSLSTKPDTRPRRYEHNGATVEIKPSVDGLATVHDRDVLIYCISSLIKGMNDGKEPQQVIRFQAADLLKATNRMTTGRGYNLLKAAMERLAGTRISTNITTGGQEIFETFGLIERARIVRETRDGRMQEVEVKLSDWVFNAIRAQEVLTLSREYFRLRKPLERRIYELARKHCGRQKEWRVSMAVLQKKCGSGSTLREFRRLVLAIAKEDEEYNHMPDYQIRIDDEKDQLWVRSRGTVGADPTEAVDIPPLDPDVYDMARAAAPGWDVHVIEAEWRAWASTKPRNPEMAFLGFCKKWAQQRGSA</sequence>
<gene>
    <name evidence="1" type="ORF">SAMN05443551_0068</name>
</gene>
<dbReference type="RefSeq" id="WP_072780163.1">
    <property type="nucleotide sequence ID" value="NZ_FQXC01000011.1"/>
</dbReference>
<reference evidence="1 2" key="1">
    <citation type="submission" date="2016-11" db="EMBL/GenBank/DDBJ databases">
        <authorList>
            <person name="Jaros S."/>
            <person name="Januszkiewicz K."/>
            <person name="Wedrychowicz H."/>
        </authorList>
    </citation>
    <scope>NUCLEOTIDE SEQUENCE [LARGE SCALE GENOMIC DNA]</scope>
    <source>
        <strain evidence="1 2">DSM 29431</strain>
    </source>
</reference>
<dbReference type="InterPro" id="IPR018777">
    <property type="entry name" value="Replication_initiator_prot_A"/>
</dbReference>
<evidence type="ECO:0000313" key="2">
    <source>
        <dbReference type="Proteomes" id="UP000184221"/>
    </source>
</evidence>
<dbReference type="AlphaFoldDB" id="A0A1M5Y4F4"/>
<accession>A0A1M5Y4F4</accession>
<dbReference type="Gene3D" id="1.10.10.10">
    <property type="entry name" value="Winged helix-like DNA-binding domain superfamily/Winged helix DNA-binding domain"/>
    <property type="match status" value="1"/>
</dbReference>
<dbReference type="InterPro" id="IPR036388">
    <property type="entry name" value="WH-like_DNA-bd_sf"/>
</dbReference>
<organism evidence="1 2">
    <name type="scientific">Marivita hallyeonensis</name>
    <dbReference type="NCBI Taxonomy" id="996342"/>
    <lineage>
        <taxon>Bacteria</taxon>
        <taxon>Pseudomonadati</taxon>
        <taxon>Pseudomonadota</taxon>
        <taxon>Alphaproteobacteria</taxon>
        <taxon>Rhodobacterales</taxon>
        <taxon>Roseobacteraceae</taxon>
        <taxon>Marivita</taxon>
    </lineage>
</organism>
<protein>
    <submittedName>
        <fullName evidence="1">Replication initiator protein A</fullName>
    </submittedName>
</protein>
<name>A0A1M5Y4F4_9RHOB</name>
<dbReference type="STRING" id="996342.SAMN05443551_0068"/>
<dbReference type="OrthoDB" id="581589at2"/>
<dbReference type="EMBL" id="FQXC01000011">
    <property type="protein sequence ID" value="SHI06809.1"/>
    <property type="molecule type" value="Genomic_DNA"/>
</dbReference>
<keyword evidence="2" id="KW-1185">Reference proteome</keyword>
<dbReference type="Pfam" id="PF10134">
    <property type="entry name" value="RPA"/>
    <property type="match status" value="1"/>
</dbReference>
<evidence type="ECO:0000313" key="1">
    <source>
        <dbReference type="EMBL" id="SHI06809.1"/>
    </source>
</evidence>
<dbReference type="Proteomes" id="UP000184221">
    <property type="component" value="Unassembled WGS sequence"/>
</dbReference>
<proteinExistence type="predicted"/>